<evidence type="ECO:0000313" key="3">
    <source>
        <dbReference type="Proteomes" id="UP000249522"/>
    </source>
</evidence>
<proteinExistence type="predicted"/>
<name>A0A2W1L6C5_9BACL</name>
<keyword evidence="1" id="KW-0472">Membrane</keyword>
<feature type="transmembrane region" description="Helical" evidence="1">
    <location>
        <begin position="7"/>
        <end position="29"/>
    </location>
</feature>
<sequence length="84" mass="9611">MRTAQKTAAFIGFAILYYIICSVIGLAYLANTRYGGRISLEHFDEVKSWILIIFPLIAIVLTVVTMLLLYKPWKKKQEQETVAD</sequence>
<dbReference type="RefSeq" id="WP_111147764.1">
    <property type="nucleotide sequence ID" value="NZ_QKRB01000050.1"/>
</dbReference>
<organism evidence="2 3">
    <name type="scientific">Paenibacillus sambharensis</name>
    <dbReference type="NCBI Taxonomy" id="1803190"/>
    <lineage>
        <taxon>Bacteria</taxon>
        <taxon>Bacillati</taxon>
        <taxon>Bacillota</taxon>
        <taxon>Bacilli</taxon>
        <taxon>Bacillales</taxon>
        <taxon>Paenibacillaceae</taxon>
        <taxon>Paenibacillus</taxon>
    </lineage>
</organism>
<dbReference type="OrthoDB" id="9863932at2"/>
<dbReference type="EMBL" id="QKRB01000050">
    <property type="protein sequence ID" value="PZD94806.1"/>
    <property type="molecule type" value="Genomic_DNA"/>
</dbReference>
<keyword evidence="1" id="KW-0812">Transmembrane</keyword>
<comment type="caution">
    <text evidence="2">The sequence shown here is derived from an EMBL/GenBank/DDBJ whole genome shotgun (WGS) entry which is preliminary data.</text>
</comment>
<dbReference type="AlphaFoldDB" id="A0A2W1L6C5"/>
<evidence type="ECO:0000256" key="1">
    <source>
        <dbReference type="SAM" id="Phobius"/>
    </source>
</evidence>
<gene>
    <name evidence="2" type="ORF">DNH61_16385</name>
</gene>
<dbReference type="Proteomes" id="UP000249522">
    <property type="component" value="Unassembled WGS sequence"/>
</dbReference>
<reference evidence="2 3" key="1">
    <citation type="submission" date="2018-06" db="EMBL/GenBank/DDBJ databases">
        <title>Paenibacillus imtechensis sp. nov.</title>
        <authorList>
            <person name="Pinnaka A.K."/>
            <person name="Singh H."/>
            <person name="Kaur M."/>
        </authorList>
    </citation>
    <scope>NUCLEOTIDE SEQUENCE [LARGE SCALE GENOMIC DNA]</scope>
    <source>
        <strain evidence="2 3">SMB1</strain>
    </source>
</reference>
<keyword evidence="3" id="KW-1185">Reference proteome</keyword>
<accession>A0A2W1L6C5</accession>
<protein>
    <submittedName>
        <fullName evidence="2">Uncharacterized protein</fullName>
    </submittedName>
</protein>
<evidence type="ECO:0000313" key="2">
    <source>
        <dbReference type="EMBL" id="PZD94806.1"/>
    </source>
</evidence>
<feature type="transmembrane region" description="Helical" evidence="1">
    <location>
        <begin position="49"/>
        <end position="70"/>
    </location>
</feature>
<keyword evidence="1" id="KW-1133">Transmembrane helix</keyword>